<evidence type="ECO:0000259" key="2">
    <source>
        <dbReference type="Pfam" id="PF11838"/>
    </source>
</evidence>
<evidence type="ECO:0000313" key="3">
    <source>
        <dbReference type="EMBL" id="KAJ8315386.1"/>
    </source>
</evidence>
<dbReference type="InterPro" id="IPR050344">
    <property type="entry name" value="Peptidase_M1_aminopeptidases"/>
</dbReference>
<gene>
    <name evidence="3" type="ORF">KUTeg_007536</name>
</gene>
<proteinExistence type="inferred from homology"/>
<evidence type="ECO:0000256" key="1">
    <source>
        <dbReference type="ARBA" id="ARBA00010136"/>
    </source>
</evidence>
<dbReference type="Pfam" id="PF11838">
    <property type="entry name" value="ERAP1_C"/>
    <property type="match status" value="1"/>
</dbReference>
<protein>
    <recommendedName>
        <fullName evidence="2">ERAP1-like C-terminal domain-containing protein</fullName>
    </recommendedName>
</protein>
<name>A0ABQ9FGV3_TEGGR</name>
<dbReference type="PANTHER" id="PTHR11533:SF294">
    <property type="entry name" value="THYROTROPIN-RELEASING HORMONE-DEGRADING ECTOENZYME"/>
    <property type="match status" value="1"/>
</dbReference>
<reference evidence="3 4" key="1">
    <citation type="submission" date="2022-12" db="EMBL/GenBank/DDBJ databases">
        <title>Chromosome-level genome of Tegillarca granosa.</title>
        <authorList>
            <person name="Kim J."/>
        </authorList>
    </citation>
    <scope>NUCLEOTIDE SEQUENCE [LARGE SCALE GENOMIC DNA]</scope>
    <source>
        <strain evidence="3">Teg-2019</strain>
        <tissue evidence="3">Adductor muscle</tissue>
    </source>
</reference>
<keyword evidence="4" id="KW-1185">Reference proteome</keyword>
<dbReference type="Proteomes" id="UP001217089">
    <property type="component" value="Unassembled WGS sequence"/>
</dbReference>
<comment type="similarity">
    <text evidence="1">Belongs to the peptidase M1 family.</text>
</comment>
<feature type="domain" description="ERAP1-like C-terminal" evidence="2">
    <location>
        <begin position="2"/>
        <end position="118"/>
    </location>
</feature>
<dbReference type="Gene3D" id="1.25.50.20">
    <property type="match status" value="1"/>
</dbReference>
<evidence type="ECO:0000313" key="4">
    <source>
        <dbReference type="Proteomes" id="UP001217089"/>
    </source>
</evidence>
<organism evidence="3 4">
    <name type="scientific">Tegillarca granosa</name>
    <name type="common">Malaysian cockle</name>
    <name type="synonym">Anadara granosa</name>
    <dbReference type="NCBI Taxonomy" id="220873"/>
    <lineage>
        <taxon>Eukaryota</taxon>
        <taxon>Metazoa</taxon>
        <taxon>Spiralia</taxon>
        <taxon>Lophotrochozoa</taxon>
        <taxon>Mollusca</taxon>
        <taxon>Bivalvia</taxon>
        <taxon>Autobranchia</taxon>
        <taxon>Pteriomorphia</taxon>
        <taxon>Arcoida</taxon>
        <taxon>Arcoidea</taxon>
        <taxon>Arcidae</taxon>
        <taxon>Tegillarca</taxon>
    </lineage>
</organism>
<comment type="caution">
    <text evidence="3">The sequence shown here is derived from an EMBL/GenBank/DDBJ whole genome shotgun (WGS) entry which is preliminary data.</text>
</comment>
<dbReference type="InterPro" id="IPR024571">
    <property type="entry name" value="ERAP1-like_C_dom"/>
</dbReference>
<dbReference type="EMBL" id="JARBDR010000337">
    <property type="protein sequence ID" value="KAJ8315386.1"/>
    <property type="molecule type" value="Genomic_DNA"/>
</dbReference>
<dbReference type="PANTHER" id="PTHR11533">
    <property type="entry name" value="PROTEASE M1 ZINC METALLOPROTEASE"/>
    <property type="match status" value="1"/>
</dbReference>
<sequence>MQQYGFYRVNYDQRNWKALIDQLNKNHSVIHMVNRAQIINDAWELVKADMLDIGTALDLLSYLIKEKDYIPWYAAVGELEYVDDMLSYTALYGQYQDYMRKSVNTTFNEIGMDIKEDDPLLTM</sequence>
<accession>A0ABQ9FGV3</accession>